<dbReference type="PANTHER" id="PTHR45700:SF8">
    <property type="entry name" value="HECT-TYPE E3 UBIQUITIN TRANSFERASE"/>
    <property type="match status" value="1"/>
</dbReference>
<dbReference type="FunFam" id="3.30.2410.10:FF:000003">
    <property type="entry name" value="probable E3 ubiquitin-protein ligase HERC4 isoform X1"/>
    <property type="match status" value="1"/>
</dbReference>
<dbReference type="OMA" id="PEDFHTP"/>
<dbReference type="EMBL" id="KV407461">
    <property type="protein sequence ID" value="KZF21159.1"/>
    <property type="molecule type" value="Genomic_DNA"/>
</dbReference>
<dbReference type="Gene3D" id="3.30.2410.10">
    <property type="entry name" value="Hect, E3 ligase catalytic domain"/>
    <property type="match status" value="1"/>
</dbReference>
<feature type="compositionally biased region" description="Basic residues" evidence="6">
    <location>
        <begin position="218"/>
        <end position="229"/>
    </location>
</feature>
<evidence type="ECO:0000256" key="4">
    <source>
        <dbReference type="ARBA" id="ARBA00022786"/>
    </source>
</evidence>
<feature type="region of interest" description="Disordered" evidence="6">
    <location>
        <begin position="681"/>
        <end position="701"/>
    </location>
</feature>
<dbReference type="InterPro" id="IPR032353">
    <property type="entry name" value="AZUL"/>
</dbReference>
<dbReference type="GO" id="GO:0000209">
    <property type="term" value="P:protein polyubiquitination"/>
    <property type="evidence" value="ECO:0007669"/>
    <property type="project" value="InterPro"/>
</dbReference>
<dbReference type="SUPFAM" id="SSF56204">
    <property type="entry name" value="Hect, E3 ligase catalytic domain"/>
    <property type="match status" value="1"/>
</dbReference>
<feature type="compositionally biased region" description="Basic and acidic residues" evidence="6">
    <location>
        <begin position="272"/>
        <end position="287"/>
    </location>
</feature>
<dbReference type="Gene3D" id="3.90.1750.10">
    <property type="entry name" value="Hect, E3 ligase catalytic domains"/>
    <property type="match status" value="1"/>
</dbReference>
<feature type="compositionally biased region" description="Basic and acidic residues" evidence="6">
    <location>
        <begin position="388"/>
        <end position="405"/>
    </location>
</feature>
<evidence type="ECO:0000259" key="7">
    <source>
        <dbReference type="PROSITE" id="PS50237"/>
    </source>
</evidence>
<dbReference type="PANTHER" id="PTHR45700">
    <property type="entry name" value="UBIQUITIN-PROTEIN LIGASE E3C"/>
    <property type="match status" value="1"/>
</dbReference>
<feature type="region of interest" description="Disordered" evidence="6">
    <location>
        <begin position="1187"/>
        <end position="1208"/>
    </location>
</feature>
<dbReference type="Proteomes" id="UP000076632">
    <property type="component" value="Unassembled WGS sequence"/>
</dbReference>
<accession>A0A165FMJ8</accession>
<dbReference type="PROSITE" id="PS50237">
    <property type="entry name" value="HECT"/>
    <property type="match status" value="1"/>
</dbReference>
<feature type="compositionally biased region" description="Basic residues" evidence="6">
    <location>
        <begin position="466"/>
        <end position="485"/>
    </location>
</feature>
<feature type="compositionally biased region" description="Basic residues" evidence="6">
    <location>
        <begin position="427"/>
        <end position="436"/>
    </location>
</feature>
<feature type="compositionally biased region" description="Basic and acidic residues" evidence="6">
    <location>
        <begin position="486"/>
        <end position="503"/>
    </location>
</feature>
<dbReference type="InterPro" id="IPR044611">
    <property type="entry name" value="E3A/B/C-like"/>
</dbReference>
<evidence type="ECO:0000256" key="3">
    <source>
        <dbReference type="ARBA" id="ARBA00022679"/>
    </source>
</evidence>
<evidence type="ECO:0000313" key="8">
    <source>
        <dbReference type="EMBL" id="KZF21159.1"/>
    </source>
</evidence>
<evidence type="ECO:0000256" key="6">
    <source>
        <dbReference type="SAM" id="MobiDB-lite"/>
    </source>
</evidence>
<dbReference type="InParanoid" id="A0A165FMJ8"/>
<dbReference type="GeneID" id="28896339"/>
<keyword evidence="3" id="KW-0808">Transferase</keyword>
<feature type="region of interest" description="Disordered" evidence="6">
    <location>
        <begin position="210"/>
        <end position="290"/>
    </location>
</feature>
<dbReference type="GO" id="GO:0061630">
    <property type="term" value="F:ubiquitin protein ligase activity"/>
    <property type="evidence" value="ECO:0007669"/>
    <property type="project" value="UniProtKB-EC"/>
</dbReference>
<organism evidence="8 9">
    <name type="scientific">Xylona heveae (strain CBS 132557 / TC161)</name>
    <dbReference type="NCBI Taxonomy" id="1328760"/>
    <lineage>
        <taxon>Eukaryota</taxon>
        <taxon>Fungi</taxon>
        <taxon>Dikarya</taxon>
        <taxon>Ascomycota</taxon>
        <taxon>Pezizomycotina</taxon>
        <taxon>Xylonomycetes</taxon>
        <taxon>Xylonales</taxon>
        <taxon>Xylonaceae</taxon>
        <taxon>Xylona</taxon>
    </lineage>
</organism>
<dbReference type="OrthoDB" id="5981550at2759"/>
<keyword evidence="9" id="KW-1185">Reference proteome</keyword>
<feature type="compositionally biased region" description="Polar residues" evidence="6">
    <location>
        <begin position="230"/>
        <end position="242"/>
    </location>
</feature>
<name>A0A165FMJ8_XYLHT</name>
<proteinExistence type="predicted"/>
<feature type="domain" description="HECT" evidence="7">
    <location>
        <begin position="1026"/>
        <end position="1402"/>
    </location>
</feature>
<protein>
    <recommendedName>
        <fullName evidence="2">HECT-type E3 ubiquitin transferase</fullName>
        <ecNumber evidence="2">2.3.2.26</ecNumber>
    </recommendedName>
</protein>
<dbReference type="STRING" id="1328760.A0A165FMJ8"/>
<feature type="region of interest" description="Disordered" evidence="6">
    <location>
        <begin position="325"/>
        <end position="514"/>
    </location>
</feature>
<sequence length="1402" mass="158448">MNEQGIPEVLRWILLCVGRDSPRNTSSHSDLRSPQAPRDSHPGRPEFQACTRNTIPADDMTRIIGGGSGAQGGTSSSSTPRYPFDTPYATLPSNAPDILVKNTIYVRDRRRLWGVQQEERNTRFHLLVRRYINQLLYGCQNPACTTPTCLSCRRRITEAPLRKLTPVSARTVACYLATQEDPEKDLCPHQPVIPPDFETTLSLDQNHQSNIEREGKPARHVKHGSRHKSWSSSAKQNHSSETPAFRQESLPQKPRDASFARQNEAESESAEQEDRKQKKEQKKKDPKSFTQNLFDTISMKMLEWLPLPTSTATLNFLPEGKEDQESSALSMLASPGPVGQDESYAVSGAPATLHTSVQANPAAPDDDGDEDGEESHVGYGRPNLQRNGHSERNAADATRLAEGHRPRSCSLHIEKRQQPVLQVQKPRLSHQSHTKASRIPPPNTPMGRTLDPTYFPSTQSPEQARHREKRRHDAKSAKREHHSHRIKESRNENKTPRLPRETPSRSNGKARAKETSLIDTPHGIDQLGPIDTFQTKLFNPPQSLSHLSYEIAMALLQLEDSADPISTEEREFLRSINLNLPRGKRSLRRALSLRDLETRAFLAQSIYYVFSSPEAMTLSFRDEIEHDQISSSTISKGSQTRDIDTAMRMLMRRNDSMLFISLWQGYESLFVSPTELTPLRSPRIKSTAQPSSLPEGGLDGPGESAENHILEPKFIVESDAAHLFIIGLHALAAAVPKGSLESWVAIRRLRAHGKVVPDVNLLAADSALVNPMLQGIDVLEDDLALRFVGRFLRAVAARVCFSRISEAKGDNDMGRVTSEKRLFDIILDHLEQTVKGDHETGSKVVTKTIAEPGWSVPAAALEWFRSALLKEWDGKGEIKRWGVVGGALEFLSYLYNNRKRFSLTPEMFHTPFLADRLDPMEVPVEWLSSSRNPKTVHILSYPFLFPPSSLVSYFRAINYSNMSKAFEASVTMTRLVLQMSFAEPLGSREDQRLYNRLRTAMSTYLVLEVRRDEVLLDALNQLWRREKRELMRPLKVRMGMGEGEEGVDHGGVQQEFFRLVISEALNSDYGTFTVDSRTRMTWFRPCSLEPLYKFELLGLLFSIAIYNGLTLPITFPKALYRKLLGQQSTKIEHIQDGWPELAKGLTELLEWNEGDVGDIFMRTYDFSFDAFGKVMNVDMLKFDRNSEWPPTNSPSKKGKKRATNFEPDHSRTEGAVLDKLVSHEPSEDEAELVTNSNREQFVKDYIFWLTDKSIRPQYEAFARGFFVCLDRKAISMFSPEAFQSIVEGVQGIDIDALERTARYEDGYSSGHPLIQQFWQIVRQFSPVEKRHLLEFVTASDRVPVNGVESILFVIQRNGPDSDRVPTSLTCFGRLLLPEYSSKAKLEEKLRLALENGKGFGVP</sequence>
<dbReference type="RefSeq" id="XP_018186714.1">
    <property type="nucleotide sequence ID" value="XM_018331202.1"/>
</dbReference>
<dbReference type="Pfam" id="PF00632">
    <property type="entry name" value="HECT"/>
    <property type="match status" value="1"/>
</dbReference>
<evidence type="ECO:0000256" key="1">
    <source>
        <dbReference type="ARBA" id="ARBA00000885"/>
    </source>
</evidence>
<dbReference type="SMART" id="SM00119">
    <property type="entry name" value="HECTc"/>
    <property type="match status" value="1"/>
</dbReference>
<dbReference type="InterPro" id="IPR000569">
    <property type="entry name" value="HECT_dom"/>
</dbReference>
<dbReference type="EC" id="2.3.2.26" evidence="2"/>
<dbReference type="InterPro" id="IPR035983">
    <property type="entry name" value="Hect_E3_ubiquitin_ligase"/>
</dbReference>
<dbReference type="InterPro" id="IPR042556">
    <property type="entry name" value="AZUL_sf"/>
</dbReference>
<dbReference type="Gene3D" id="6.10.130.10">
    <property type="entry name" value="Ubiquitin-protein ligase E3A, N-terminal zinc-binding domain (AZUL)"/>
    <property type="match status" value="1"/>
</dbReference>
<gene>
    <name evidence="8" type="ORF">L228DRAFT_240036</name>
</gene>
<reference evidence="8 9" key="1">
    <citation type="journal article" date="2016" name="Fungal Biol.">
        <title>The genome of Xylona heveae provides a window into fungal endophytism.</title>
        <authorList>
            <person name="Gazis R."/>
            <person name="Kuo A."/>
            <person name="Riley R."/>
            <person name="LaButti K."/>
            <person name="Lipzen A."/>
            <person name="Lin J."/>
            <person name="Amirebrahimi M."/>
            <person name="Hesse C.N."/>
            <person name="Spatafora J.W."/>
            <person name="Henrissat B."/>
            <person name="Hainaut M."/>
            <person name="Grigoriev I.V."/>
            <person name="Hibbett D.S."/>
        </authorList>
    </citation>
    <scope>NUCLEOTIDE SEQUENCE [LARGE SCALE GENOMIC DNA]</scope>
    <source>
        <strain evidence="8 9">TC161</strain>
    </source>
</reference>
<comment type="catalytic activity">
    <reaction evidence="1">
        <text>S-ubiquitinyl-[E2 ubiquitin-conjugating enzyme]-L-cysteine + [acceptor protein]-L-lysine = [E2 ubiquitin-conjugating enzyme]-L-cysteine + N(6)-ubiquitinyl-[acceptor protein]-L-lysine.</text>
        <dbReference type="EC" id="2.3.2.26"/>
    </reaction>
</comment>
<evidence type="ECO:0000256" key="5">
    <source>
        <dbReference type="PROSITE-ProRule" id="PRU00104"/>
    </source>
</evidence>
<evidence type="ECO:0000256" key="2">
    <source>
        <dbReference type="ARBA" id="ARBA00012485"/>
    </source>
</evidence>
<keyword evidence="4 5" id="KW-0833">Ubl conjugation pathway</keyword>
<evidence type="ECO:0000313" key="9">
    <source>
        <dbReference type="Proteomes" id="UP000076632"/>
    </source>
</evidence>
<feature type="region of interest" description="Disordered" evidence="6">
    <location>
        <begin position="23"/>
        <end position="83"/>
    </location>
</feature>
<feature type="active site" description="Glycyl thioester intermediate" evidence="5">
    <location>
        <position position="1370"/>
    </location>
</feature>
<feature type="compositionally biased region" description="Acidic residues" evidence="6">
    <location>
        <begin position="364"/>
        <end position="373"/>
    </location>
</feature>
<dbReference type="Pfam" id="PF16558">
    <property type="entry name" value="AZUL"/>
    <property type="match status" value="1"/>
</dbReference>